<name>A0AAV4U557_CAEEX</name>
<keyword evidence="2" id="KW-1185">Reference proteome</keyword>
<comment type="caution">
    <text evidence="1">The sequence shown here is derived from an EMBL/GenBank/DDBJ whole genome shotgun (WGS) entry which is preliminary data.</text>
</comment>
<evidence type="ECO:0000313" key="2">
    <source>
        <dbReference type="Proteomes" id="UP001054945"/>
    </source>
</evidence>
<dbReference type="Proteomes" id="UP001054945">
    <property type="component" value="Unassembled WGS sequence"/>
</dbReference>
<gene>
    <name evidence="1" type="ORF">CEXT_119821</name>
</gene>
<accession>A0AAV4U557</accession>
<organism evidence="1 2">
    <name type="scientific">Caerostris extrusa</name>
    <name type="common">Bark spider</name>
    <name type="synonym">Caerostris bankana</name>
    <dbReference type="NCBI Taxonomy" id="172846"/>
    <lineage>
        <taxon>Eukaryota</taxon>
        <taxon>Metazoa</taxon>
        <taxon>Ecdysozoa</taxon>
        <taxon>Arthropoda</taxon>
        <taxon>Chelicerata</taxon>
        <taxon>Arachnida</taxon>
        <taxon>Araneae</taxon>
        <taxon>Araneomorphae</taxon>
        <taxon>Entelegynae</taxon>
        <taxon>Araneoidea</taxon>
        <taxon>Araneidae</taxon>
        <taxon>Caerostris</taxon>
    </lineage>
</organism>
<proteinExistence type="predicted"/>
<evidence type="ECO:0000313" key="1">
    <source>
        <dbReference type="EMBL" id="GIY52860.1"/>
    </source>
</evidence>
<dbReference type="EMBL" id="BPLR01012301">
    <property type="protein sequence ID" value="GIY52860.1"/>
    <property type="molecule type" value="Genomic_DNA"/>
</dbReference>
<protein>
    <submittedName>
        <fullName evidence="1">Uncharacterized protein</fullName>
    </submittedName>
</protein>
<sequence length="74" mass="8004">MILAGLKCPNPPPPSSLQFRSDLLDAKNRLLSFPVEFNPGDVIVAARDSMNGLKEGGVILWVSCGNSFYVRAVN</sequence>
<reference evidence="1 2" key="1">
    <citation type="submission" date="2021-06" db="EMBL/GenBank/DDBJ databases">
        <title>Caerostris extrusa draft genome.</title>
        <authorList>
            <person name="Kono N."/>
            <person name="Arakawa K."/>
        </authorList>
    </citation>
    <scope>NUCLEOTIDE SEQUENCE [LARGE SCALE GENOMIC DNA]</scope>
</reference>
<dbReference type="AlphaFoldDB" id="A0AAV4U557"/>